<comment type="similarity">
    <text evidence="1">Belongs to the actin-binding proteins ADF family.</text>
</comment>
<evidence type="ECO:0000256" key="1">
    <source>
        <dbReference type="ARBA" id="ARBA00006844"/>
    </source>
</evidence>
<gene>
    <name evidence="4" type="ORF">M9Y10_018229</name>
</gene>
<dbReference type="Pfam" id="PF00241">
    <property type="entry name" value="Cofilin_ADF"/>
    <property type="match status" value="1"/>
</dbReference>
<evidence type="ECO:0000313" key="4">
    <source>
        <dbReference type="EMBL" id="KAK8850118.1"/>
    </source>
</evidence>
<name>A0ABR2HPP5_9EUKA</name>
<dbReference type="Gene3D" id="3.40.20.10">
    <property type="entry name" value="Severin"/>
    <property type="match status" value="1"/>
</dbReference>
<dbReference type="InterPro" id="IPR017904">
    <property type="entry name" value="ADF/Cofilin"/>
</dbReference>
<evidence type="ECO:0000313" key="5">
    <source>
        <dbReference type="Proteomes" id="UP001470230"/>
    </source>
</evidence>
<dbReference type="InterPro" id="IPR029006">
    <property type="entry name" value="ADF-H/Gelsolin-like_dom_sf"/>
</dbReference>
<dbReference type="SUPFAM" id="SSF55753">
    <property type="entry name" value="Actin depolymerizing proteins"/>
    <property type="match status" value="1"/>
</dbReference>
<dbReference type="EMBL" id="JAPFFF010000024">
    <property type="protein sequence ID" value="KAK8850118.1"/>
    <property type="molecule type" value="Genomic_DNA"/>
</dbReference>
<comment type="caution">
    <text evidence="4">The sequence shown here is derived from an EMBL/GenBank/DDBJ whole genome shotgun (WGS) entry which is preliminary data.</text>
</comment>
<organism evidence="4 5">
    <name type="scientific">Tritrichomonas musculus</name>
    <dbReference type="NCBI Taxonomy" id="1915356"/>
    <lineage>
        <taxon>Eukaryota</taxon>
        <taxon>Metamonada</taxon>
        <taxon>Parabasalia</taxon>
        <taxon>Tritrichomonadida</taxon>
        <taxon>Tritrichomonadidae</taxon>
        <taxon>Tritrichomonas</taxon>
    </lineage>
</organism>
<proteinExistence type="inferred from homology"/>
<dbReference type="SMART" id="SM00102">
    <property type="entry name" value="ADF"/>
    <property type="match status" value="1"/>
</dbReference>
<keyword evidence="2" id="KW-0009">Actin-binding</keyword>
<dbReference type="Proteomes" id="UP001470230">
    <property type="component" value="Unassembled WGS sequence"/>
</dbReference>
<protein>
    <recommendedName>
        <fullName evidence="3">ADF-H domain-containing protein</fullName>
    </recommendedName>
</protein>
<keyword evidence="5" id="KW-1185">Reference proteome</keyword>
<evidence type="ECO:0000259" key="3">
    <source>
        <dbReference type="PROSITE" id="PS51263"/>
    </source>
</evidence>
<evidence type="ECO:0000256" key="2">
    <source>
        <dbReference type="ARBA" id="ARBA00023203"/>
    </source>
</evidence>
<accession>A0ABR2HPP5</accession>
<dbReference type="PROSITE" id="PS51263">
    <property type="entry name" value="ADF_H"/>
    <property type="match status" value="1"/>
</dbReference>
<dbReference type="PANTHER" id="PTHR11913">
    <property type="entry name" value="COFILIN-RELATED"/>
    <property type="match status" value="1"/>
</dbReference>
<sequence>MHAEEYAKIHDDCINKWKEMKNDHKYRYLILNFTENFEYIIVEKAASIDKTFDDLINDLPLKDVRYALFDNEYVNDDKLKQHQLILVVWGPDEASVRKKCSLHKHYLKLGEALLVLKWKFNQHKFQIFAQKTYIIELFIDFNKWIRFVSFGSIIL</sequence>
<feature type="domain" description="ADF-H" evidence="3">
    <location>
        <begin position="5"/>
        <end position="138"/>
    </location>
</feature>
<dbReference type="InterPro" id="IPR002108">
    <property type="entry name" value="ADF-H"/>
</dbReference>
<reference evidence="4 5" key="1">
    <citation type="submission" date="2024-04" db="EMBL/GenBank/DDBJ databases">
        <title>Tritrichomonas musculus Genome.</title>
        <authorList>
            <person name="Alves-Ferreira E."/>
            <person name="Grigg M."/>
            <person name="Lorenzi H."/>
            <person name="Galac M."/>
        </authorList>
    </citation>
    <scope>NUCLEOTIDE SEQUENCE [LARGE SCALE GENOMIC DNA]</scope>
    <source>
        <strain evidence="4 5">EAF2021</strain>
    </source>
</reference>